<evidence type="ECO:0000256" key="3">
    <source>
        <dbReference type="ARBA" id="ARBA00022475"/>
    </source>
</evidence>
<keyword evidence="3" id="KW-1003">Cell membrane</keyword>
<dbReference type="KEGG" id="caqu:CAQU_00800"/>
<proteinExistence type="inferred from homology"/>
<reference evidence="7 8" key="1">
    <citation type="submission" date="2014-08" db="EMBL/GenBank/DDBJ databases">
        <title>Complete genome sequence of Corynebacterium aquilae S-613T(T) (=DSM 44791(T)), isolated from the choana of a healthy golden eagle.</title>
        <authorList>
            <person name="Ruckert C."/>
            <person name="Albersmeier A."/>
            <person name="Winkler A."/>
            <person name="Kalinowski J."/>
        </authorList>
    </citation>
    <scope>NUCLEOTIDE SEQUENCE [LARGE SCALE GENOMIC DNA]</scope>
    <source>
        <strain evidence="7 8">S-613</strain>
    </source>
</reference>
<name>A0A1L7CDD7_9CORY</name>
<accession>A0A1L7CDD7</accession>
<keyword evidence="8" id="KW-1185">Reference proteome</keyword>
<comment type="subcellular location">
    <subcellularLocation>
        <location evidence="1">Cell membrane</location>
        <topology evidence="1">Multi-pass membrane protein</topology>
    </subcellularLocation>
</comment>
<dbReference type="GO" id="GO:0008324">
    <property type="term" value="F:monoatomic cation transmembrane transporter activity"/>
    <property type="evidence" value="ECO:0007669"/>
    <property type="project" value="InterPro"/>
</dbReference>
<dbReference type="Proteomes" id="UP000185478">
    <property type="component" value="Chromosome"/>
</dbReference>
<dbReference type="InterPro" id="IPR002758">
    <property type="entry name" value="Cation_antiport_E"/>
</dbReference>
<protein>
    <submittedName>
        <fullName evidence="7">Monovalent cation/H+ antiporter subunit E</fullName>
    </submittedName>
</protein>
<dbReference type="PANTHER" id="PTHR34584">
    <property type="entry name" value="NA(+)/H(+) ANTIPORTER SUBUNIT E1"/>
    <property type="match status" value="1"/>
</dbReference>
<organism evidence="7 8">
    <name type="scientific">Corynebacterium aquilae DSM 44791</name>
    <dbReference type="NCBI Taxonomy" id="1431546"/>
    <lineage>
        <taxon>Bacteria</taxon>
        <taxon>Bacillati</taxon>
        <taxon>Actinomycetota</taxon>
        <taxon>Actinomycetes</taxon>
        <taxon>Mycobacteriales</taxon>
        <taxon>Corynebacteriaceae</taxon>
        <taxon>Corynebacterium</taxon>
    </lineage>
</organism>
<gene>
    <name evidence="7" type="ORF">CAQU_00800</name>
</gene>
<comment type="similarity">
    <text evidence="2">Belongs to the CPA3 antiporters (TC 2.A.63) subunit E family.</text>
</comment>
<dbReference type="EMBL" id="CP009245">
    <property type="protein sequence ID" value="APT83862.1"/>
    <property type="molecule type" value="Genomic_DNA"/>
</dbReference>
<evidence type="ECO:0000313" key="8">
    <source>
        <dbReference type="Proteomes" id="UP000185478"/>
    </source>
</evidence>
<dbReference type="Pfam" id="PF01899">
    <property type="entry name" value="MNHE"/>
    <property type="match status" value="1"/>
</dbReference>
<dbReference type="GO" id="GO:0005886">
    <property type="term" value="C:plasma membrane"/>
    <property type="evidence" value="ECO:0007669"/>
    <property type="project" value="UniProtKB-SubCell"/>
</dbReference>
<sequence>MGKVFHAVGYGVWLFGQVYVGAWEILRRTLKPSVGYCPVVVRYPLRVRSQKLIAAFSTSITMTPGTMSIGLRDPDAEGVPRTLLVHAVFGEDPDEVLAGLRDMEERLAPEIKGRTGA</sequence>
<dbReference type="PANTHER" id="PTHR34584:SF1">
    <property type="entry name" value="NA(+)_H(+) ANTIPORTER SUBUNIT E1"/>
    <property type="match status" value="1"/>
</dbReference>
<evidence type="ECO:0000256" key="2">
    <source>
        <dbReference type="ARBA" id="ARBA00006228"/>
    </source>
</evidence>
<keyword evidence="4" id="KW-0812">Transmembrane</keyword>
<evidence type="ECO:0000256" key="5">
    <source>
        <dbReference type="ARBA" id="ARBA00022989"/>
    </source>
</evidence>
<evidence type="ECO:0000256" key="4">
    <source>
        <dbReference type="ARBA" id="ARBA00022692"/>
    </source>
</evidence>
<evidence type="ECO:0000256" key="6">
    <source>
        <dbReference type="ARBA" id="ARBA00023136"/>
    </source>
</evidence>
<dbReference type="AlphaFoldDB" id="A0A1L7CDD7"/>
<keyword evidence="5" id="KW-1133">Transmembrane helix</keyword>
<dbReference type="OrthoDB" id="4410626at2"/>
<keyword evidence="6" id="KW-0472">Membrane</keyword>
<dbReference type="STRING" id="1431546.CAQU_00800"/>
<dbReference type="NCBIfam" id="NF009297">
    <property type="entry name" value="PRK12654.1"/>
    <property type="match status" value="1"/>
</dbReference>
<evidence type="ECO:0000313" key="7">
    <source>
        <dbReference type="EMBL" id="APT83862.1"/>
    </source>
</evidence>
<evidence type="ECO:0000256" key="1">
    <source>
        <dbReference type="ARBA" id="ARBA00004651"/>
    </source>
</evidence>